<evidence type="ECO:0000313" key="4">
    <source>
        <dbReference type="Proteomes" id="UP001552594"/>
    </source>
</evidence>
<dbReference type="Proteomes" id="UP001552594">
    <property type="component" value="Unassembled WGS sequence"/>
</dbReference>
<gene>
    <name evidence="3" type="ORF">AB0L16_25300</name>
</gene>
<dbReference type="SUPFAM" id="SSF102588">
    <property type="entry name" value="LmbE-like"/>
    <property type="match status" value="1"/>
</dbReference>
<dbReference type="InterPro" id="IPR003737">
    <property type="entry name" value="GlcNAc_PI_deacetylase-related"/>
</dbReference>
<dbReference type="Pfam" id="PF02585">
    <property type="entry name" value="PIG-L"/>
    <property type="match status" value="1"/>
</dbReference>
<keyword evidence="4" id="KW-1185">Reference proteome</keyword>
<sequence length="277" mass="29079">MTTDSPLVVISPHFDDAALSLGGYLSRLDRPKTIVTVHGGPPAGPAGVSSWDAACGFASGAEAYAVRMAEDARSCELLGAEQVALRHPDGPYAPGARLVALEEFLAGLDPAAEVLVPMGTDQRDHQAVRDQALAALAAAGRRLPLVYADLPYSGALAEWGTDGAEAALARAEVHGRAYRDLRAGYGLRPVHNIRLDREEWAVKRAAVLCHGSQLAALAVKHRAFLRYPGPLESELIWEPVPRTTGLPGGRLGDDTAIPAEAGRSTPHPAAGNGSRQG</sequence>
<dbReference type="RefSeq" id="WP_241561134.1">
    <property type="nucleotide sequence ID" value="NZ_JBFAUK010000023.1"/>
</dbReference>
<dbReference type="EMBL" id="JBFAUK010000023">
    <property type="protein sequence ID" value="MEV5509714.1"/>
    <property type="molecule type" value="Genomic_DNA"/>
</dbReference>
<organism evidence="3 4">
    <name type="scientific">Streptomyces orinoci</name>
    <name type="common">Streptoverticillium orinoci</name>
    <dbReference type="NCBI Taxonomy" id="67339"/>
    <lineage>
        <taxon>Bacteria</taxon>
        <taxon>Bacillati</taxon>
        <taxon>Actinomycetota</taxon>
        <taxon>Actinomycetes</taxon>
        <taxon>Kitasatosporales</taxon>
        <taxon>Streptomycetaceae</taxon>
        <taxon>Streptomyces</taxon>
    </lineage>
</organism>
<name>A0ABV3K5D2_STRON</name>
<evidence type="ECO:0000313" key="3">
    <source>
        <dbReference type="EMBL" id="MEV5509714.1"/>
    </source>
</evidence>
<evidence type="ECO:0000256" key="1">
    <source>
        <dbReference type="ARBA" id="ARBA00022833"/>
    </source>
</evidence>
<reference evidence="3 4" key="1">
    <citation type="submission" date="2024-06" db="EMBL/GenBank/DDBJ databases">
        <title>The Natural Products Discovery Center: Release of the First 8490 Sequenced Strains for Exploring Actinobacteria Biosynthetic Diversity.</title>
        <authorList>
            <person name="Kalkreuter E."/>
            <person name="Kautsar S.A."/>
            <person name="Yang D."/>
            <person name="Bader C.D."/>
            <person name="Teijaro C.N."/>
            <person name="Fluegel L."/>
            <person name="Davis C.M."/>
            <person name="Simpson J.R."/>
            <person name="Lauterbach L."/>
            <person name="Steele A.D."/>
            <person name="Gui C."/>
            <person name="Meng S."/>
            <person name="Li G."/>
            <person name="Viehrig K."/>
            <person name="Ye F."/>
            <person name="Su P."/>
            <person name="Kiefer A.F."/>
            <person name="Nichols A."/>
            <person name="Cepeda A.J."/>
            <person name="Yan W."/>
            <person name="Fan B."/>
            <person name="Jiang Y."/>
            <person name="Adhikari A."/>
            <person name="Zheng C.-J."/>
            <person name="Schuster L."/>
            <person name="Cowan T.M."/>
            <person name="Smanski M.J."/>
            <person name="Chevrette M.G."/>
            <person name="De Carvalho L.P.S."/>
            <person name="Shen B."/>
        </authorList>
    </citation>
    <scope>NUCLEOTIDE SEQUENCE [LARGE SCALE GENOMIC DNA]</scope>
    <source>
        <strain evidence="3 4">NPDC052347</strain>
    </source>
</reference>
<proteinExistence type="predicted"/>
<protein>
    <submittedName>
        <fullName evidence="3">PIG-L family deacetylase</fullName>
    </submittedName>
</protein>
<accession>A0ABV3K5D2</accession>
<evidence type="ECO:0000256" key="2">
    <source>
        <dbReference type="SAM" id="MobiDB-lite"/>
    </source>
</evidence>
<comment type="caution">
    <text evidence="3">The sequence shown here is derived from an EMBL/GenBank/DDBJ whole genome shotgun (WGS) entry which is preliminary data.</text>
</comment>
<keyword evidence="1" id="KW-0862">Zinc</keyword>
<dbReference type="Gene3D" id="3.40.50.10320">
    <property type="entry name" value="LmbE-like"/>
    <property type="match status" value="1"/>
</dbReference>
<feature type="region of interest" description="Disordered" evidence="2">
    <location>
        <begin position="242"/>
        <end position="277"/>
    </location>
</feature>
<dbReference type="InterPro" id="IPR024078">
    <property type="entry name" value="LmbE-like_dom_sf"/>
</dbReference>